<dbReference type="AlphaFoldDB" id="A0A1I6YUZ0"/>
<dbReference type="InterPro" id="IPR029026">
    <property type="entry name" value="tRNA_m1G_MTases_N"/>
</dbReference>
<keyword evidence="5" id="KW-1185">Reference proteome</keyword>
<dbReference type="InterPro" id="IPR029064">
    <property type="entry name" value="Ribosomal_eL30-like_sf"/>
</dbReference>
<dbReference type="Proteomes" id="UP000236454">
    <property type="component" value="Unassembled WGS sequence"/>
</dbReference>
<name>A0A1I6YUZ0_9FLAO</name>
<dbReference type="InterPro" id="IPR004441">
    <property type="entry name" value="rRNA_MeTrfase_TrmH"/>
</dbReference>
<dbReference type="InterPro" id="IPR029028">
    <property type="entry name" value="Alpha/beta_knot_MTases"/>
</dbReference>
<dbReference type="GO" id="GO:0008173">
    <property type="term" value="F:RNA methyltransferase activity"/>
    <property type="evidence" value="ECO:0007669"/>
    <property type="project" value="InterPro"/>
</dbReference>
<evidence type="ECO:0000256" key="1">
    <source>
        <dbReference type="ARBA" id="ARBA00022603"/>
    </source>
</evidence>
<dbReference type="PANTHER" id="PTHR46429">
    <property type="entry name" value="23S RRNA (GUANOSINE-2'-O-)-METHYLTRANSFERASE RLMB"/>
    <property type="match status" value="1"/>
</dbReference>
<accession>A0A1I6YUZ0</accession>
<dbReference type="Pfam" id="PF00588">
    <property type="entry name" value="SpoU_methylase"/>
    <property type="match status" value="1"/>
</dbReference>
<reference evidence="4 5" key="1">
    <citation type="submission" date="2016-10" db="EMBL/GenBank/DDBJ databases">
        <authorList>
            <person name="de Groot N.N."/>
        </authorList>
    </citation>
    <scope>NUCLEOTIDE SEQUENCE [LARGE SCALE GENOMIC DNA]</scope>
    <source>
        <strain evidence="4 5">CGMCC 1.7005</strain>
    </source>
</reference>
<dbReference type="OrthoDB" id="9794400at2"/>
<dbReference type="PANTHER" id="PTHR46429:SF1">
    <property type="entry name" value="23S RRNA (GUANOSINE-2'-O-)-METHYLTRANSFERASE RLMB"/>
    <property type="match status" value="1"/>
</dbReference>
<evidence type="ECO:0000313" key="5">
    <source>
        <dbReference type="Proteomes" id="UP000236454"/>
    </source>
</evidence>
<feature type="domain" description="RNA 2-O ribose methyltransferase substrate binding" evidence="3">
    <location>
        <begin position="11"/>
        <end position="85"/>
    </location>
</feature>
<dbReference type="Gene3D" id="3.30.1330.30">
    <property type="match status" value="1"/>
</dbReference>
<dbReference type="GO" id="GO:0005829">
    <property type="term" value="C:cytosol"/>
    <property type="evidence" value="ECO:0007669"/>
    <property type="project" value="TreeGrafter"/>
</dbReference>
<dbReference type="NCBIfam" id="TIGR00186">
    <property type="entry name" value="rRNA_methyl_3"/>
    <property type="match status" value="1"/>
</dbReference>
<dbReference type="STRING" id="477690.SAMN05216474_1209"/>
<sequence length="251" mass="27802">MRNNREEISDLVFGVRAVIEAVRAEVEINKIMIQRGMQKDLFKELKEELAGKNYTLQFVPLEKLNRLTRKNHQGVIAFTSPVKYQNVEDVLQQIFENGDEPNFLVLDRITDVRNFGAIARTAECSGVHAIIVPAKNSALVTGDAIKTSAGALHKIPVCKVEDLTETVTYLKSSGLRIVACTEKTDNFVFDVTLNEPSAIIMGSEEDGISKELLDLAHQRAKVPLLGTIGSYNVGVATGIILYEKMRQLITS</sequence>
<dbReference type="Gene3D" id="3.40.1280.10">
    <property type="match status" value="1"/>
</dbReference>
<protein>
    <submittedName>
        <fullName evidence="4">23S rRNA (Guanosine2251-2'-O)-methyltransferase</fullName>
    </submittedName>
</protein>
<evidence type="ECO:0000313" key="4">
    <source>
        <dbReference type="EMBL" id="SFT54333.1"/>
    </source>
</evidence>
<proteinExistence type="predicted"/>
<dbReference type="RefSeq" id="WP_090247410.1">
    <property type="nucleotide sequence ID" value="NZ_FPAS01000001.1"/>
</dbReference>
<dbReference type="InterPro" id="IPR001537">
    <property type="entry name" value="SpoU_MeTrfase"/>
</dbReference>
<gene>
    <name evidence="4" type="ORF">SAMN05216474_1209</name>
</gene>
<dbReference type="SUPFAM" id="SSF55315">
    <property type="entry name" value="L30e-like"/>
    <property type="match status" value="1"/>
</dbReference>
<evidence type="ECO:0000256" key="2">
    <source>
        <dbReference type="ARBA" id="ARBA00022679"/>
    </source>
</evidence>
<organism evidence="4 5">
    <name type="scientific">Lishizhenia tianjinensis</name>
    <dbReference type="NCBI Taxonomy" id="477690"/>
    <lineage>
        <taxon>Bacteria</taxon>
        <taxon>Pseudomonadati</taxon>
        <taxon>Bacteroidota</taxon>
        <taxon>Flavobacteriia</taxon>
        <taxon>Flavobacteriales</taxon>
        <taxon>Crocinitomicaceae</taxon>
        <taxon>Lishizhenia</taxon>
    </lineage>
</organism>
<dbReference type="GO" id="GO:0032259">
    <property type="term" value="P:methylation"/>
    <property type="evidence" value="ECO:0007669"/>
    <property type="project" value="UniProtKB-KW"/>
</dbReference>
<dbReference type="SUPFAM" id="SSF75217">
    <property type="entry name" value="alpha/beta knot"/>
    <property type="match status" value="1"/>
</dbReference>
<keyword evidence="1 4" id="KW-0489">Methyltransferase</keyword>
<dbReference type="EMBL" id="FPAS01000001">
    <property type="protein sequence ID" value="SFT54333.1"/>
    <property type="molecule type" value="Genomic_DNA"/>
</dbReference>
<dbReference type="CDD" id="cd18103">
    <property type="entry name" value="SpoU-like_RlmB"/>
    <property type="match status" value="1"/>
</dbReference>
<keyword evidence="2 4" id="KW-0808">Transferase</keyword>
<dbReference type="InterPro" id="IPR013123">
    <property type="entry name" value="SpoU_subst-bd"/>
</dbReference>
<dbReference type="Pfam" id="PF08032">
    <property type="entry name" value="SpoU_sub_bind"/>
    <property type="match status" value="1"/>
</dbReference>
<dbReference type="GO" id="GO:0003723">
    <property type="term" value="F:RNA binding"/>
    <property type="evidence" value="ECO:0007669"/>
    <property type="project" value="InterPro"/>
</dbReference>
<dbReference type="GO" id="GO:0006396">
    <property type="term" value="P:RNA processing"/>
    <property type="evidence" value="ECO:0007669"/>
    <property type="project" value="InterPro"/>
</dbReference>
<dbReference type="SMART" id="SM00967">
    <property type="entry name" value="SpoU_sub_bind"/>
    <property type="match status" value="1"/>
</dbReference>
<evidence type="ECO:0000259" key="3">
    <source>
        <dbReference type="SMART" id="SM00967"/>
    </source>
</evidence>